<sequence length="27" mass="3257">MHEPLYIADYRMQASAEMDICLWLLSR</sequence>
<protein>
    <submittedName>
        <fullName evidence="1">Uncharacterized protein</fullName>
    </submittedName>
</protein>
<dbReference type="EMBL" id="GBRH01183854">
    <property type="protein sequence ID" value="JAE14042.1"/>
    <property type="molecule type" value="Transcribed_RNA"/>
</dbReference>
<accession>A0A0A9FP20</accession>
<reference evidence="1" key="2">
    <citation type="journal article" date="2015" name="Data Brief">
        <title>Shoot transcriptome of the giant reed, Arundo donax.</title>
        <authorList>
            <person name="Barrero R.A."/>
            <person name="Guerrero F.D."/>
            <person name="Moolhuijzen P."/>
            <person name="Goolsby J.A."/>
            <person name="Tidwell J."/>
            <person name="Bellgard S.E."/>
            <person name="Bellgard M.I."/>
        </authorList>
    </citation>
    <scope>NUCLEOTIDE SEQUENCE</scope>
    <source>
        <tissue evidence="1">Shoot tissue taken approximately 20 cm above the soil surface</tissue>
    </source>
</reference>
<evidence type="ECO:0000313" key="1">
    <source>
        <dbReference type="EMBL" id="JAE14042.1"/>
    </source>
</evidence>
<reference evidence="1" key="1">
    <citation type="submission" date="2014-09" db="EMBL/GenBank/DDBJ databases">
        <authorList>
            <person name="Magalhaes I.L.F."/>
            <person name="Oliveira U."/>
            <person name="Santos F.R."/>
            <person name="Vidigal T.H.D.A."/>
            <person name="Brescovit A.D."/>
            <person name="Santos A.J."/>
        </authorList>
    </citation>
    <scope>NUCLEOTIDE SEQUENCE</scope>
    <source>
        <tissue evidence="1">Shoot tissue taken approximately 20 cm above the soil surface</tissue>
    </source>
</reference>
<name>A0A0A9FP20_ARUDO</name>
<organism evidence="1">
    <name type="scientific">Arundo donax</name>
    <name type="common">Giant reed</name>
    <name type="synonym">Donax arundinaceus</name>
    <dbReference type="NCBI Taxonomy" id="35708"/>
    <lineage>
        <taxon>Eukaryota</taxon>
        <taxon>Viridiplantae</taxon>
        <taxon>Streptophyta</taxon>
        <taxon>Embryophyta</taxon>
        <taxon>Tracheophyta</taxon>
        <taxon>Spermatophyta</taxon>
        <taxon>Magnoliopsida</taxon>
        <taxon>Liliopsida</taxon>
        <taxon>Poales</taxon>
        <taxon>Poaceae</taxon>
        <taxon>PACMAD clade</taxon>
        <taxon>Arundinoideae</taxon>
        <taxon>Arundineae</taxon>
        <taxon>Arundo</taxon>
    </lineage>
</organism>
<proteinExistence type="predicted"/>
<dbReference type="AlphaFoldDB" id="A0A0A9FP20"/>